<proteinExistence type="predicted"/>
<accession>A0ABQ9D9C5</accession>
<dbReference type="Pfam" id="PF15509">
    <property type="entry name" value="DUF4650"/>
    <property type="match status" value="1"/>
</dbReference>
<dbReference type="InterPro" id="IPR028890">
    <property type="entry name" value="Peptidase_C98"/>
</dbReference>
<feature type="region of interest" description="Disordered" evidence="1">
    <location>
        <begin position="116"/>
        <end position="144"/>
    </location>
</feature>
<dbReference type="InterPro" id="IPR038765">
    <property type="entry name" value="Papain-like_cys_pep_sf"/>
</dbReference>
<dbReference type="Proteomes" id="UP001145742">
    <property type="component" value="Unassembled WGS sequence"/>
</dbReference>
<evidence type="ECO:0000313" key="4">
    <source>
        <dbReference type="Proteomes" id="UP001145742"/>
    </source>
</evidence>
<evidence type="ECO:0000256" key="1">
    <source>
        <dbReference type="SAM" id="MobiDB-lite"/>
    </source>
</evidence>
<organism evidence="3 4">
    <name type="scientific">Willisornis vidua</name>
    <name type="common">Xingu scale-backed antbird</name>
    <dbReference type="NCBI Taxonomy" id="1566151"/>
    <lineage>
        <taxon>Eukaryota</taxon>
        <taxon>Metazoa</taxon>
        <taxon>Chordata</taxon>
        <taxon>Craniata</taxon>
        <taxon>Vertebrata</taxon>
        <taxon>Euteleostomi</taxon>
        <taxon>Archelosauria</taxon>
        <taxon>Archosauria</taxon>
        <taxon>Dinosauria</taxon>
        <taxon>Saurischia</taxon>
        <taxon>Theropoda</taxon>
        <taxon>Coelurosauria</taxon>
        <taxon>Aves</taxon>
        <taxon>Neognathae</taxon>
        <taxon>Neoaves</taxon>
        <taxon>Telluraves</taxon>
        <taxon>Australaves</taxon>
        <taxon>Passeriformes</taxon>
        <taxon>Thamnophilidae</taxon>
        <taxon>Willisornis</taxon>
    </lineage>
</organism>
<feature type="domain" description="USP" evidence="2">
    <location>
        <begin position="255"/>
        <end position="520"/>
    </location>
</feature>
<feature type="compositionally biased region" description="Polar residues" evidence="1">
    <location>
        <begin position="839"/>
        <end position="851"/>
    </location>
</feature>
<dbReference type="EMBL" id="WHWB01033999">
    <property type="protein sequence ID" value="KAJ7415063.1"/>
    <property type="molecule type" value="Genomic_DNA"/>
</dbReference>
<comment type="caution">
    <text evidence="3">The sequence shown here is derived from an EMBL/GenBank/DDBJ whole genome shotgun (WGS) entry which is preliminary data.</text>
</comment>
<name>A0ABQ9D9C5_9PASS</name>
<dbReference type="InterPro" id="IPR033505">
    <property type="entry name" value="USPL1"/>
</dbReference>
<dbReference type="Pfam" id="PF15499">
    <property type="entry name" value="Peptidase_C98"/>
    <property type="match status" value="1"/>
</dbReference>
<protein>
    <submittedName>
        <fullName evidence="3">SUMO-specific isopeptidase USPL1</fullName>
    </submittedName>
</protein>
<feature type="region of interest" description="Disordered" evidence="1">
    <location>
        <begin position="884"/>
        <end position="909"/>
    </location>
</feature>
<dbReference type="InterPro" id="IPR029388">
    <property type="entry name" value="DUF4650"/>
</dbReference>
<feature type="compositionally biased region" description="Polar residues" evidence="1">
    <location>
        <begin position="884"/>
        <end position="898"/>
    </location>
</feature>
<gene>
    <name evidence="3" type="primary">USPL1</name>
    <name evidence="3" type="ORF">WISP_79902</name>
</gene>
<feature type="region of interest" description="Disordered" evidence="1">
    <location>
        <begin position="787"/>
        <end position="806"/>
    </location>
</feature>
<sequence>MAAGARRKLRGLRRPRVTGAGLCGEPGAYGPLWMWIKNSGGSLTMALAKRPEHGSNCNPVETTAHEFCPVCKEKGQIQALRSYRINFQESIFLCENPQCIYPLGYKPLNSIITSTGSENHQVPSTHKKRKLCDSSDFSPVESDPKKARTNYVVNAEHTINTHPVVKCYQNSLCIPKSSLHDVLQNGQQKPSNNVESCMEKVDFETTAKTDNYQQSPPKTCSPRTQLLPNSKLLSTTSEISLKEDKGFTSNTDLCLQWRNIHNLCWLDCILSTLVHLETLKLALAEEYNDGKCLLQKLLTKYNQATVLLNTCKRSNVKDVLPKAESHLNEIRNELFTQLQPRLRCELGNMEDPVFALHLLLQLDQQAEELFSHSFSWKFECVFCGYKYQNRFKKTLTTFTNIIPDWHPLNAVHIGPCNNCGDRSQRRQMILEKVPSILMLHFVEGLPHNNLKKYSFQFEEDTYQITSVVQYQADKKHFIAWSLNTDGTWLECDDLKGPYCKRHKRFQVPSSEIHIVVWEKKRSQFPEELNSQFQSKSINDFPLNNIESKTTVLHCGFDTTAGKTLAEHHKEDSVTPKKKQQRVAENESIVHHGLEDLAHDDLITLMLEEVQGDSGNKSLSNGQMVGNNLVEMGTPQQQEPAFSLSTPYTGDFTGATLAMNNKCISFYENSNTCLPLEELNQAITPPVPKKHDPDSFDSSLVQRTDDRTNLANKEHGLNSEIHLNKKLSAVENTVKKSPDLKYACKTVVNSQADNSAAANNSVQPSQKDQKRGFVGSWVKKLLSKNTSFMPSSASPLKNERSCKTPSIEKVSEVRLPVKGASNFGGFQSRGTNKTTETLKSLAPHNSNKNSHPLSKLKGFSQSTRLPTASQTAIVGAAWNKSGSTLGTSGKVTQFHSPGYNSGKAEESDSDKTKKLRLKLLKKLNAKKKKLASLDRLAVEQMKKEKPVSADISTPSQIECQNDSELLQSFLRELQYQIDVTNNESEFTANSVSGCTSHSNTDEILAELLSPTSTIASLETAKSEDECMYMEMVDSSIAAAASDEKSSVPHAAMTSEDHNYYSPVKDTNLQLDAINKPSAKKLTFESPTREEDILEDLFSISAPSSMAGDIDLPHFDETLFETWFPDDVHTISAERRFCSGPSFQENFVSKEKLDLDDGAKCILSRFADSTKLRGVTDRPEDDAVIQGALDTLEKWADRYFMKFNRKKCKVLEMWTKEPQHMHQYMQFWAPQFMKDMDILGSPAEGHKDD</sequence>
<reference evidence="3" key="1">
    <citation type="submission" date="2019-10" db="EMBL/GenBank/DDBJ databases">
        <authorList>
            <person name="Soares A.E.R."/>
            <person name="Aleixo A."/>
            <person name="Schneider P."/>
            <person name="Miyaki C.Y."/>
            <person name="Schneider M.P."/>
            <person name="Mello C."/>
            <person name="Vasconcelos A.T.R."/>
        </authorList>
    </citation>
    <scope>NUCLEOTIDE SEQUENCE</scope>
    <source>
        <tissue evidence="3">Muscle</tissue>
    </source>
</reference>
<keyword evidence="4" id="KW-1185">Reference proteome</keyword>
<dbReference type="SUPFAM" id="SSF54001">
    <property type="entry name" value="Cysteine proteinases"/>
    <property type="match status" value="1"/>
</dbReference>
<dbReference type="PANTHER" id="PTHR15294">
    <property type="entry name" value="RETINOVIN-RELATED"/>
    <property type="match status" value="1"/>
</dbReference>
<dbReference type="PROSITE" id="PS50235">
    <property type="entry name" value="USP_3"/>
    <property type="match status" value="1"/>
</dbReference>
<evidence type="ECO:0000313" key="3">
    <source>
        <dbReference type="EMBL" id="KAJ7415063.1"/>
    </source>
</evidence>
<feature type="region of interest" description="Disordered" evidence="1">
    <location>
        <begin position="839"/>
        <end position="861"/>
    </location>
</feature>
<dbReference type="PANTHER" id="PTHR15294:SF3">
    <property type="entry name" value="SUMO-SPECIFIC ISOPEPTIDASE USPL1"/>
    <property type="match status" value="1"/>
</dbReference>
<evidence type="ECO:0000259" key="2">
    <source>
        <dbReference type="PROSITE" id="PS50235"/>
    </source>
</evidence>
<dbReference type="InterPro" id="IPR028889">
    <property type="entry name" value="USP"/>
</dbReference>